<proteinExistence type="predicted"/>
<comment type="caution">
    <text evidence="5">The sequence shown here is derived from an EMBL/GenBank/DDBJ whole genome shotgun (WGS) entry which is preliminary data.</text>
</comment>
<evidence type="ECO:0000259" key="3">
    <source>
        <dbReference type="Pfam" id="PF24883"/>
    </source>
</evidence>
<accession>A0ABR3X5A0</accession>
<keyword evidence="1" id="KW-0677">Repeat</keyword>
<protein>
    <recommendedName>
        <fullName evidence="7">NACHT domain-containing protein</fullName>
    </recommendedName>
</protein>
<dbReference type="Proteomes" id="UP001583177">
    <property type="component" value="Unassembled WGS sequence"/>
</dbReference>
<evidence type="ECO:0000259" key="2">
    <source>
        <dbReference type="Pfam" id="PF17107"/>
    </source>
</evidence>
<dbReference type="Gene3D" id="3.40.50.300">
    <property type="entry name" value="P-loop containing nucleotide triphosphate hydrolases"/>
    <property type="match status" value="1"/>
</dbReference>
<reference evidence="5 6" key="1">
    <citation type="journal article" date="2024" name="IMA Fungus">
        <title>IMA Genome - F19 : A genome assembly and annotation guide to empower mycologists, including annotated draft genome sequences of Ceratocystis pirilliformis, Diaporthe australafricana, Fusarium ophioides, Paecilomyces lecythidis, and Sporothrix stenoceras.</title>
        <authorList>
            <person name="Aylward J."/>
            <person name="Wilson A.M."/>
            <person name="Visagie C.M."/>
            <person name="Spraker J."/>
            <person name="Barnes I."/>
            <person name="Buitendag C."/>
            <person name="Ceriani C."/>
            <person name="Del Mar Angel L."/>
            <person name="du Plessis D."/>
            <person name="Fuchs T."/>
            <person name="Gasser K."/>
            <person name="Kramer D."/>
            <person name="Li W."/>
            <person name="Munsamy K."/>
            <person name="Piso A."/>
            <person name="Price J.L."/>
            <person name="Sonnekus B."/>
            <person name="Thomas C."/>
            <person name="van der Nest A."/>
            <person name="van Dijk A."/>
            <person name="van Heerden A."/>
            <person name="van Vuuren N."/>
            <person name="Yilmaz N."/>
            <person name="Duong T.A."/>
            <person name="van der Merwe N.A."/>
            <person name="Wingfield M.J."/>
            <person name="Wingfield B.D."/>
        </authorList>
    </citation>
    <scope>NUCLEOTIDE SEQUENCE [LARGE SCALE GENOMIC DNA]</scope>
    <source>
        <strain evidence="5 6">CMW 18300</strain>
    </source>
</reference>
<evidence type="ECO:0000313" key="5">
    <source>
        <dbReference type="EMBL" id="KAL1870896.1"/>
    </source>
</evidence>
<feature type="domain" description="DUF7791" evidence="4">
    <location>
        <begin position="482"/>
        <end position="620"/>
    </location>
</feature>
<evidence type="ECO:0000259" key="4">
    <source>
        <dbReference type="Pfam" id="PF25053"/>
    </source>
</evidence>
<dbReference type="Pfam" id="PF17107">
    <property type="entry name" value="SesA"/>
    <property type="match status" value="1"/>
</dbReference>
<gene>
    <name evidence="5" type="ORF">Daus18300_004985</name>
</gene>
<dbReference type="InterPro" id="IPR027417">
    <property type="entry name" value="P-loop_NTPase"/>
</dbReference>
<dbReference type="SUPFAM" id="SSF52540">
    <property type="entry name" value="P-loop containing nucleoside triphosphate hydrolases"/>
    <property type="match status" value="1"/>
</dbReference>
<dbReference type="PANTHER" id="PTHR10039:SF5">
    <property type="entry name" value="NACHT DOMAIN-CONTAINING PROTEIN"/>
    <property type="match status" value="1"/>
</dbReference>
<dbReference type="InterPro" id="IPR056693">
    <property type="entry name" value="DUF7791"/>
</dbReference>
<dbReference type="Pfam" id="PF25053">
    <property type="entry name" value="DUF7791"/>
    <property type="match status" value="1"/>
</dbReference>
<keyword evidence="6" id="KW-1185">Reference proteome</keyword>
<dbReference type="InterPro" id="IPR031352">
    <property type="entry name" value="SesA"/>
</dbReference>
<evidence type="ECO:0008006" key="7">
    <source>
        <dbReference type="Google" id="ProtNLM"/>
    </source>
</evidence>
<feature type="domain" description="NACHT-NTPase and P-loop NTPases N-terminal" evidence="2">
    <location>
        <begin position="24"/>
        <end position="127"/>
    </location>
</feature>
<sequence>MDGFSAVSLAGNVAQFVEYGIRIIRKTQEIAKSTQGVSKEVEELKTIVDDIDPTLRSIKNRSNSDDNFDDDDSLQRLVEKCLDLSPKVSDILESLRLKDSHGPRPVQALRKAAQTLHKKGEMDQLSTRLFSLRSQISAHLIVLIENDMQQFYEKNLGRLLDGKKQSILKSLSFSQLVDRESVIPTAHQQTFEWMLAEVTDQNFVEWLRHESCTFWVSGKAGSGKSTLMKFLTEHSRTQQILAEWADGDLVIAKHFFWRPGTPLQKSQEGLLRSLLLQILTKKPDLIPHVCSERWAGPYGDCFLPWTRSQLIKAMQDLKSKMADAETCTEFNFKLCIFVDGLDEFDGDHFELVRILSDLVQPTRAKMCVSSRPWLEFSDAFGDTRWMIEVHELTRQDMLLYVRDNLESDDKFARLRTRDADSASALISNVVTRSEGVFLWVYLVVRSLLRGLRYEDSMRDLKHRMEALPPDLETYFGRMLHEIEDVYRQRTARLFLALSVARTSLPVLTFFFLNFDDDAAQVEPDAVESLGKWPEIDPRYLEALETKKRQLVAQCKDIIHVNPGERGAPILFGQTVGFLHRTVFDFINTEETYRHLERLAGSSFIPKRPLFDANLGQVKAMIHLHARSYIKPHLNHWILGTLFYAYEMEVGSADSCAHDIFEGLDELDQVISKQFATWDFQHAIKTLLGRDDFTSFIQLAAINDLASYVKYKCPHLTPDRLDVLAPGWRSPSRVEQLGTFEIIPQTPESHWRLGSVLGVPFGTGECSELDESPEQPVDHFPKNDPGFKNSQELFAAGNSSVEVRTSDLHKEWRNAGGGRVHRAFRRLATMWRRS</sequence>
<dbReference type="InterPro" id="IPR056884">
    <property type="entry name" value="NPHP3-like_N"/>
</dbReference>
<feature type="domain" description="Nephrocystin 3-like N-terminal" evidence="3">
    <location>
        <begin position="190"/>
        <end position="371"/>
    </location>
</feature>
<organism evidence="5 6">
    <name type="scientific">Diaporthe australafricana</name>
    <dbReference type="NCBI Taxonomy" id="127596"/>
    <lineage>
        <taxon>Eukaryota</taxon>
        <taxon>Fungi</taxon>
        <taxon>Dikarya</taxon>
        <taxon>Ascomycota</taxon>
        <taxon>Pezizomycotina</taxon>
        <taxon>Sordariomycetes</taxon>
        <taxon>Sordariomycetidae</taxon>
        <taxon>Diaporthales</taxon>
        <taxon>Diaporthaceae</taxon>
        <taxon>Diaporthe</taxon>
    </lineage>
</organism>
<dbReference type="EMBL" id="JAWRVE010000035">
    <property type="protein sequence ID" value="KAL1870896.1"/>
    <property type="molecule type" value="Genomic_DNA"/>
</dbReference>
<dbReference type="Pfam" id="PF24883">
    <property type="entry name" value="NPHP3_N"/>
    <property type="match status" value="1"/>
</dbReference>
<evidence type="ECO:0000313" key="6">
    <source>
        <dbReference type="Proteomes" id="UP001583177"/>
    </source>
</evidence>
<dbReference type="PANTHER" id="PTHR10039">
    <property type="entry name" value="AMELOGENIN"/>
    <property type="match status" value="1"/>
</dbReference>
<name>A0ABR3X5A0_9PEZI</name>
<evidence type="ECO:0000256" key="1">
    <source>
        <dbReference type="ARBA" id="ARBA00022737"/>
    </source>
</evidence>